<dbReference type="AlphaFoldDB" id="A0A366M4G9"/>
<gene>
    <name evidence="1" type="ORF">DP939_06480</name>
</gene>
<name>A0A366M4G9_9ACTN</name>
<evidence type="ECO:0000313" key="1">
    <source>
        <dbReference type="EMBL" id="RBQ20723.1"/>
    </source>
</evidence>
<accession>A0A366M4G9</accession>
<proteinExistence type="predicted"/>
<sequence length="115" mass="12279">MDAFMLPYAAVRPASPAPPSPRETAGSLKKALAAHGISADLIEDMDRVQLSLCHGLIAVVQDDGIWWHSPRHLPPGIPLCVHRGTVQGAAEALAIDYLLLNPPRPVEEPHEAPSA</sequence>
<dbReference type="EMBL" id="QMEY01000002">
    <property type="protein sequence ID" value="RBQ20723.1"/>
    <property type="molecule type" value="Genomic_DNA"/>
</dbReference>
<protein>
    <submittedName>
        <fullName evidence="1">Uncharacterized protein</fullName>
    </submittedName>
</protein>
<reference evidence="1 2" key="1">
    <citation type="submission" date="2018-06" db="EMBL/GenBank/DDBJ databases">
        <title>Sphaerisporangium craniellae sp. nov., isolated from a marine sponge in the South China Sea.</title>
        <authorList>
            <person name="Li L."/>
        </authorList>
    </citation>
    <scope>NUCLEOTIDE SEQUENCE [LARGE SCALE GENOMIC DNA]</scope>
    <source>
        <strain evidence="1 2">LHW63015</strain>
    </source>
</reference>
<keyword evidence="2" id="KW-1185">Reference proteome</keyword>
<comment type="caution">
    <text evidence="1">The sequence shown here is derived from an EMBL/GenBank/DDBJ whole genome shotgun (WGS) entry which is preliminary data.</text>
</comment>
<organism evidence="1 2">
    <name type="scientific">Spongiactinospora rosea</name>
    <dbReference type="NCBI Taxonomy" id="2248750"/>
    <lineage>
        <taxon>Bacteria</taxon>
        <taxon>Bacillati</taxon>
        <taxon>Actinomycetota</taxon>
        <taxon>Actinomycetes</taxon>
        <taxon>Streptosporangiales</taxon>
        <taxon>Streptosporangiaceae</taxon>
        <taxon>Spongiactinospora</taxon>
    </lineage>
</organism>
<evidence type="ECO:0000313" key="2">
    <source>
        <dbReference type="Proteomes" id="UP000253303"/>
    </source>
</evidence>
<dbReference type="RefSeq" id="WP_113979680.1">
    <property type="nucleotide sequence ID" value="NZ_QMEY01000002.1"/>
</dbReference>
<dbReference type="Proteomes" id="UP000253303">
    <property type="component" value="Unassembled WGS sequence"/>
</dbReference>